<keyword evidence="1" id="KW-0472">Membrane</keyword>
<dbReference type="EMBL" id="FXUV02000021">
    <property type="protein sequence ID" value="SNB67572.1"/>
    <property type="molecule type" value="Genomic_DNA"/>
</dbReference>
<keyword evidence="1" id="KW-1133">Transmembrane helix</keyword>
<reference evidence="2" key="1">
    <citation type="submission" date="2017-05" db="EMBL/GenBank/DDBJ databases">
        <authorList>
            <person name="Song R."/>
            <person name="Chenine A.L."/>
            <person name="Ruprecht R.M."/>
        </authorList>
    </citation>
    <scope>NUCLEOTIDE SEQUENCE</scope>
    <source>
        <strain evidence="2">Kingella_eburonensis</strain>
    </source>
</reference>
<sequence>MHEIPIHNRILKPLLLFSIALAFVATSAFLAINTPNLWRHLFATLFFGIGTISFAWKLFNRPPTRSQQKRIANERPV</sequence>
<protein>
    <submittedName>
        <fullName evidence="2">Uncharacterized protein</fullName>
    </submittedName>
</protein>
<dbReference type="STRING" id="1522312.GCA_900177895_00901"/>
<organism evidence="2">
    <name type="scientific">Kingella negevensis</name>
    <dbReference type="NCBI Taxonomy" id="1522312"/>
    <lineage>
        <taxon>Bacteria</taxon>
        <taxon>Pseudomonadati</taxon>
        <taxon>Pseudomonadota</taxon>
        <taxon>Betaproteobacteria</taxon>
        <taxon>Neisseriales</taxon>
        <taxon>Neisseriaceae</taxon>
        <taxon>Kingella</taxon>
    </lineage>
</organism>
<name>A0A238HFP3_9NEIS</name>
<evidence type="ECO:0000313" key="2">
    <source>
        <dbReference type="EMBL" id="SMQ12337.1"/>
    </source>
</evidence>
<keyword evidence="1" id="KW-0812">Transmembrane</keyword>
<keyword evidence="4" id="KW-1185">Reference proteome</keyword>
<gene>
    <name evidence="2" type="ORF">KEBURONENSIS_00220</name>
</gene>
<evidence type="ECO:0000256" key="1">
    <source>
        <dbReference type="SAM" id="Phobius"/>
    </source>
</evidence>
<evidence type="ECO:0000313" key="3">
    <source>
        <dbReference type="EMBL" id="SNB67572.1"/>
    </source>
</evidence>
<proteinExistence type="predicted"/>
<dbReference type="EMBL" id="FXUV01000019">
    <property type="protein sequence ID" value="SMQ12337.1"/>
    <property type="molecule type" value="Genomic_DNA"/>
</dbReference>
<reference evidence="3 4" key="2">
    <citation type="submission" date="2017-06" db="EMBL/GenBank/DDBJ databases">
        <authorList>
            <person name="Kim H.J."/>
            <person name="Triplett B.A."/>
        </authorList>
    </citation>
    <scope>NUCLEOTIDE SEQUENCE [LARGE SCALE GENOMIC DNA]</scope>
    <source>
        <strain evidence="3">Kingella_eburonensis</strain>
    </source>
</reference>
<dbReference type="Proteomes" id="UP000215450">
    <property type="component" value="Unassembled WGS sequence"/>
</dbReference>
<accession>A0A238HFP3</accession>
<evidence type="ECO:0000313" key="4">
    <source>
        <dbReference type="Proteomes" id="UP000215450"/>
    </source>
</evidence>
<dbReference type="RefSeq" id="WP_095062566.1">
    <property type="nucleotide sequence ID" value="NZ_FXUV02000021.1"/>
</dbReference>
<feature type="transmembrane region" description="Helical" evidence="1">
    <location>
        <begin position="40"/>
        <end position="59"/>
    </location>
</feature>
<dbReference type="AlphaFoldDB" id="A0A238HFP3"/>